<evidence type="ECO:0000259" key="1">
    <source>
        <dbReference type="Pfam" id="PF20272"/>
    </source>
</evidence>
<dbReference type="Proteomes" id="UP000324252">
    <property type="component" value="Unassembled WGS sequence"/>
</dbReference>
<protein>
    <submittedName>
        <fullName evidence="3">Uncharacterized protein</fullName>
    </submittedName>
</protein>
<dbReference type="AlphaFoldDB" id="A0A1H0MU12"/>
<proteinExistence type="predicted"/>
<sequence length="266" mass="29574">MNSLRLLLKHTPSWVQLVNDRQVSAQVSCAPPKASGLIAGHYFLKLSLLRGGGVSVAEDKEVSSFPKSCPERHINPDATFCISYGSTEPLIEAHGAIAWWEYLRMFLLHQAYAQKYGVWPLEGGLSHGDAARIQEKMEELAAPLGWKEEILVGMFRSKGWLANSLPKASPRLDRLLNSRTPCPRGCTHQADSDRSIVCRPADTDLEATDGKPILRAECPNRSALERIALLEHRRRKAQYDFIQDICKDAPKCCGTMKYCPLANSSS</sequence>
<accession>A0A1H0MU12</accession>
<dbReference type="Pfam" id="PF20298">
    <property type="entry name" value="E2-ntca"/>
    <property type="match status" value="1"/>
</dbReference>
<feature type="domain" description="Prokaryotic E2" evidence="2">
    <location>
        <begin position="46"/>
        <end position="120"/>
    </location>
</feature>
<evidence type="ECO:0000313" key="3">
    <source>
        <dbReference type="EMBL" id="SHK83712.1"/>
    </source>
</evidence>
<dbReference type="InterPro" id="IPR046891">
    <property type="entry name" value="E2-ntca"/>
</dbReference>
<evidence type="ECO:0000259" key="2">
    <source>
        <dbReference type="Pfam" id="PF20298"/>
    </source>
</evidence>
<keyword evidence="4" id="KW-1185">Reference proteome</keyword>
<dbReference type="RefSeq" id="WP_317511659.1">
    <property type="nucleotide sequence ID" value="NZ_FNIO01000011.1"/>
</dbReference>
<dbReference type="Pfam" id="PF20272">
    <property type="entry name" value="E2-Crich"/>
    <property type="match status" value="1"/>
</dbReference>
<name>A0A1H0MU12_9RHOB</name>
<dbReference type="EMBL" id="FQZZ01000010">
    <property type="protein sequence ID" value="SHK83712.1"/>
    <property type="molecule type" value="Genomic_DNA"/>
</dbReference>
<gene>
    <name evidence="3" type="ORF">SAMN05444142_110104</name>
</gene>
<organism evidence="3 4">
    <name type="scientific">Lutimaribacter pacificus</name>
    <dbReference type="NCBI Taxonomy" id="391948"/>
    <lineage>
        <taxon>Bacteria</taxon>
        <taxon>Pseudomonadati</taxon>
        <taxon>Pseudomonadota</taxon>
        <taxon>Alphaproteobacteria</taxon>
        <taxon>Rhodobacterales</taxon>
        <taxon>Roseobacteraceae</taxon>
        <taxon>Lutimaribacter</taxon>
    </lineage>
</organism>
<evidence type="ECO:0000313" key="4">
    <source>
        <dbReference type="Proteomes" id="UP000324252"/>
    </source>
</evidence>
<reference evidence="3 4" key="1">
    <citation type="submission" date="2016-11" db="EMBL/GenBank/DDBJ databases">
        <authorList>
            <person name="Varghese N."/>
            <person name="Submissions S."/>
        </authorList>
    </citation>
    <scope>NUCLEOTIDE SEQUENCE [LARGE SCALE GENOMIC DNA]</scope>
    <source>
        <strain evidence="3 4">DSM 29620</strain>
    </source>
</reference>
<feature type="domain" description="Cysteine-rich" evidence="1">
    <location>
        <begin position="127"/>
        <end position="261"/>
    </location>
</feature>
<dbReference type="InterPro" id="IPR046892">
    <property type="entry name" value="E2-Crich"/>
</dbReference>